<evidence type="ECO:0000256" key="1">
    <source>
        <dbReference type="SAM" id="MobiDB-lite"/>
    </source>
</evidence>
<sequence>MEPNHLKRMVGSNKRLPVGSQSLHESRSLALAPTVLEAASALVNQLLSLPFNAVMSTTGSSPMKQFTGAEKKTSKNTDDDGLKLKKRTKEEYESGLCVTPLCKVANLQRMLSCTISKFSPIPSGVLVP</sequence>
<reference evidence="2 3" key="1">
    <citation type="journal article" date="2023" name="Nucleic Acids Res.">
        <title>The hologenome of Daphnia magna reveals possible DNA methylation and microbiome-mediated evolution of the host genome.</title>
        <authorList>
            <person name="Chaturvedi A."/>
            <person name="Li X."/>
            <person name="Dhandapani V."/>
            <person name="Marshall H."/>
            <person name="Kissane S."/>
            <person name="Cuenca-Cambronero M."/>
            <person name="Asole G."/>
            <person name="Calvet F."/>
            <person name="Ruiz-Romero M."/>
            <person name="Marangio P."/>
            <person name="Guigo R."/>
            <person name="Rago D."/>
            <person name="Mirbahai L."/>
            <person name="Eastwood N."/>
            <person name="Colbourne J.K."/>
            <person name="Zhou J."/>
            <person name="Mallon E."/>
            <person name="Orsini L."/>
        </authorList>
    </citation>
    <scope>NUCLEOTIDE SEQUENCE [LARGE SCALE GENOMIC DNA]</scope>
    <source>
        <strain evidence="2">LRV0_1</strain>
    </source>
</reference>
<feature type="region of interest" description="Disordered" evidence="1">
    <location>
        <begin position="58"/>
        <end position="81"/>
    </location>
</feature>
<keyword evidence="3" id="KW-1185">Reference proteome</keyword>
<dbReference type="Proteomes" id="UP001234178">
    <property type="component" value="Unassembled WGS sequence"/>
</dbReference>
<accession>A0ABR0AS40</accession>
<evidence type="ECO:0000313" key="3">
    <source>
        <dbReference type="Proteomes" id="UP001234178"/>
    </source>
</evidence>
<organism evidence="2 3">
    <name type="scientific">Daphnia magna</name>
    <dbReference type="NCBI Taxonomy" id="35525"/>
    <lineage>
        <taxon>Eukaryota</taxon>
        <taxon>Metazoa</taxon>
        <taxon>Ecdysozoa</taxon>
        <taxon>Arthropoda</taxon>
        <taxon>Crustacea</taxon>
        <taxon>Branchiopoda</taxon>
        <taxon>Diplostraca</taxon>
        <taxon>Cladocera</taxon>
        <taxon>Anomopoda</taxon>
        <taxon>Daphniidae</taxon>
        <taxon>Daphnia</taxon>
    </lineage>
</organism>
<feature type="compositionally biased region" description="Basic and acidic residues" evidence="1">
    <location>
        <begin position="69"/>
        <end position="81"/>
    </location>
</feature>
<dbReference type="EMBL" id="JAOYFB010000038">
    <property type="protein sequence ID" value="KAK4027920.1"/>
    <property type="molecule type" value="Genomic_DNA"/>
</dbReference>
<evidence type="ECO:0000313" key="2">
    <source>
        <dbReference type="EMBL" id="KAK4027920.1"/>
    </source>
</evidence>
<comment type="caution">
    <text evidence="2">The sequence shown here is derived from an EMBL/GenBank/DDBJ whole genome shotgun (WGS) entry which is preliminary data.</text>
</comment>
<gene>
    <name evidence="2" type="ORF">OUZ56_017061</name>
</gene>
<protein>
    <submittedName>
        <fullName evidence="2">Uncharacterized protein</fullName>
    </submittedName>
</protein>
<proteinExistence type="predicted"/>
<name>A0ABR0AS40_9CRUS</name>